<evidence type="ECO:0000256" key="1">
    <source>
        <dbReference type="PROSITE-ProRule" id="PRU10141"/>
    </source>
</evidence>
<name>A0ABR4Y5J0_9BACI</name>
<accession>A0ABR4Y5J0</accession>
<dbReference type="InterPro" id="IPR000719">
    <property type="entry name" value="Prot_kinase_dom"/>
</dbReference>
<evidence type="ECO:0000259" key="2">
    <source>
        <dbReference type="PROSITE" id="PS50011"/>
    </source>
</evidence>
<keyword evidence="4" id="KW-1185">Reference proteome</keyword>
<dbReference type="Pfam" id="PF00069">
    <property type="entry name" value="Pkinase"/>
    <property type="match status" value="1"/>
</dbReference>
<dbReference type="RefSeq" id="WP_036075613.1">
    <property type="nucleotide sequence ID" value="NZ_AVCW01000026.1"/>
</dbReference>
<dbReference type="InterPro" id="IPR011009">
    <property type="entry name" value="Kinase-like_dom_sf"/>
</dbReference>
<dbReference type="PROSITE" id="PS00107">
    <property type="entry name" value="PROTEIN_KINASE_ATP"/>
    <property type="match status" value="1"/>
</dbReference>
<gene>
    <name evidence="3" type="ORF">CD31_02695</name>
</gene>
<dbReference type="Proteomes" id="UP000030487">
    <property type="component" value="Unassembled WGS sequence"/>
</dbReference>
<evidence type="ECO:0000313" key="3">
    <source>
        <dbReference type="EMBL" id="KGR88750.1"/>
    </source>
</evidence>
<proteinExistence type="predicted"/>
<keyword evidence="1" id="KW-0547">Nucleotide-binding</keyword>
<dbReference type="CDD" id="cd14014">
    <property type="entry name" value="STKc_PknB_like"/>
    <property type="match status" value="1"/>
</dbReference>
<evidence type="ECO:0000313" key="4">
    <source>
        <dbReference type="Proteomes" id="UP000030487"/>
    </source>
</evidence>
<dbReference type="PANTHER" id="PTHR24348">
    <property type="entry name" value="SERINE/THREONINE-PROTEIN KINASE UNC-51-RELATED"/>
    <property type="match status" value="1"/>
</dbReference>
<dbReference type="Gene3D" id="1.10.510.10">
    <property type="entry name" value="Transferase(Phosphotransferase) domain 1"/>
    <property type="match status" value="1"/>
</dbReference>
<dbReference type="EMBL" id="JPVR01000056">
    <property type="protein sequence ID" value="KGR88750.1"/>
    <property type="molecule type" value="Genomic_DNA"/>
</dbReference>
<keyword evidence="1" id="KW-0067">ATP-binding</keyword>
<comment type="caution">
    <text evidence="3">The sequence shown here is derived from an EMBL/GenBank/DDBJ whole genome shotgun (WGS) entry which is preliminary data.</text>
</comment>
<protein>
    <recommendedName>
        <fullName evidence="2">Protein kinase domain-containing protein</fullName>
    </recommendedName>
</protein>
<dbReference type="SUPFAM" id="SSF56112">
    <property type="entry name" value="Protein kinase-like (PK-like)"/>
    <property type="match status" value="1"/>
</dbReference>
<dbReference type="PROSITE" id="PS50011">
    <property type="entry name" value="PROTEIN_KINASE_DOM"/>
    <property type="match status" value="1"/>
</dbReference>
<organism evidence="3 4">
    <name type="scientific">Lysinibacillus boronitolerans JCM 21713 = 10a = NBRC 103108</name>
    <dbReference type="NCBI Taxonomy" id="1294264"/>
    <lineage>
        <taxon>Bacteria</taxon>
        <taxon>Bacillati</taxon>
        <taxon>Bacillota</taxon>
        <taxon>Bacilli</taxon>
        <taxon>Bacillales</taxon>
        <taxon>Bacillaceae</taxon>
        <taxon>Lysinibacillus</taxon>
    </lineage>
</organism>
<dbReference type="InterPro" id="IPR045269">
    <property type="entry name" value="Atg1-like"/>
</dbReference>
<dbReference type="InterPro" id="IPR017441">
    <property type="entry name" value="Protein_kinase_ATP_BS"/>
</dbReference>
<reference evidence="3 4" key="1">
    <citation type="submission" date="2014-02" db="EMBL/GenBank/DDBJ databases">
        <title>Draft genome sequence of Lysinibacillus boronitolerans NBRC 103108.</title>
        <authorList>
            <person name="Zhang F."/>
            <person name="Wang G."/>
            <person name="Zhang L."/>
        </authorList>
    </citation>
    <scope>NUCLEOTIDE SEQUENCE [LARGE SCALE GENOMIC DNA]</scope>
    <source>
        <strain evidence="3 4">NBRC 103108</strain>
    </source>
</reference>
<feature type="binding site" evidence="1">
    <location>
        <position position="37"/>
    </location>
    <ligand>
        <name>ATP</name>
        <dbReference type="ChEBI" id="CHEBI:30616"/>
    </ligand>
</feature>
<sequence length="446" mass="51910">MEIKEDQFEILKKIGEGGYGEVYEAKLKATNELVAIKFINKEELIGDELKRFEREIRIHNQLNHQNIIGIIDYYITSEDSKPYYVMPIAEKNFSTFLREYREDNYAPMDDEIATMYFNQLLDGVEYAHSEGIIHRDLNPRNILVFNNGNTIKISDFGFGKRLNSDSESLTLTGTGVGTDIYSAPEQLHEGNAKEVDERADIYSLGKILYEMVTGDLPYIIDAERIKSSRFSYIINRATRHNKEDRYKSVSKLKEDLEYLVIKSKYLNEDPSAKFNELLDEYYRTSEIKILEDILDLFLAYHDSESLFESRFFLLEENIFKIMYNEYKDKLLTNVENYLYHTRGYHAFSSTDYIADTLEKIYSVISSDGNDELREKILIRLCGLGYDHNRFHVGIVFARVASKMTTGNDILLLISVLEANIAASSWNKTYLFEYTLPSRITEFLKTI</sequence>
<feature type="domain" description="Protein kinase" evidence="2">
    <location>
        <begin position="8"/>
        <end position="282"/>
    </location>
</feature>